<dbReference type="Proteomes" id="UP000016935">
    <property type="component" value="Unassembled WGS sequence"/>
</dbReference>
<feature type="domain" description="Beta-glucuronidase C-terminal" evidence="1">
    <location>
        <begin position="331"/>
        <end position="444"/>
    </location>
</feature>
<dbReference type="SUPFAM" id="SSF51445">
    <property type="entry name" value="(Trans)glycosidases"/>
    <property type="match status" value="1"/>
</dbReference>
<dbReference type="RefSeq" id="XP_008024973.1">
    <property type="nucleotide sequence ID" value="XM_008026782.1"/>
</dbReference>
<organism evidence="2 3">
    <name type="scientific">Exserohilum turcicum (strain 28A)</name>
    <name type="common">Northern leaf blight fungus</name>
    <name type="synonym">Setosphaeria turcica</name>
    <dbReference type="NCBI Taxonomy" id="671987"/>
    <lineage>
        <taxon>Eukaryota</taxon>
        <taxon>Fungi</taxon>
        <taxon>Dikarya</taxon>
        <taxon>Ascomycota</taxon>
        <taxon>Pezizomycotina</taxon>
        <taxon>Dothideomycetes</taxon>
        <taxon>Pleosporomycetidae</taxon>
        <taxon>Pleosporales</taxon>
        <taxon>Pleosporineae</taxon>
        <taxon>Pleosporaceae</taxon>
        <taxon>Exserohilum</taxon>
    </lineage>
</organism>
<dbReference type="eggNOG" id="ENOG502QW09">
    <property type="taxonomic scope" value="Eukaryota"/>
</dbReference>
<dbReference type="EMBL" id="KB908592">
    <property type="protein sequence ID" value="EOA87443.1"/>
    <property type="molecule type" value="Genomic_DNA"/>
</dbReference>
<dbReference type="Gene3D" id="3.20.20.80">
    <property type="entry name" value="Glycosidases"/>
    <property type="match status" value="1"/>
</dbReference>
<dbReference type="InterPro" id="IPR052974">
    <property type="entry name" value="GH79_Enzymes"/>
</dbReference>
<sequence length="449" mass="48787">MTNLGKLQGSMPIARVGGNIQDIAIFDASQETGLVGIIQPNVSADYPTIITIGPAFFESYQTMPQGVRFSHGFNMGANSSAARAATWDSASYACKAIGPNLLLWEYGNEPDLFTASGYRPRGWSDADYVSEWLNGTNAIEEAVKAACPDLAETKFMAPSFAGIGINDYFTLSPVDSWRKGIDEKKNIEIISSHNYMGVSTSLGITLQGTLMNHTNIVAKAAEQVNVSRGIRASENAPSPSTPFILGEHNSLARQGRPGLSNSFGAALWGVDWNGTNYRYQSWQPIQTNLTVRGTKPPYYGNAAVAAFMHGSSSSGEVRISHLDSSTEFSTQYAVYVNNTLRRLLLVDLHTYNTTDNGFTTPFARPVGKYTFTLPTCAKGSARVQRLMANGSDAITGITWDGYSYNYELDEGKPVRLENVTRGEKVRVDGRGMLEVEVPWSSAAIVNVDC</sequence>
<evidence type="ECO:0000259" key="1">
    <source>
        <dbReference type="Pfam" id="PF16862"/>
    </source>
</evidence>
<protein>
    <submittedName>
        <fullName evidence="2">Glycoside hydrolase family 79 protein</fullName>
    </submittedName>
</protein>
<evidence type="ECO:0000313" key="3">
    <source>
        <dbReference type="Proteomes" id="UP000016935"/>
    </source>
</evidence>
<reference evidence="2 3" key="2">
    <citation type="journal article" date="2013" name="PLoS Genet.">
        <title>Comparative genome structure, secondary metabolite, and effector coding capacity across Cochliobolus pathogens.</title>
        <authorList>
            <person name="Condon B.J."/>
            <person name="Leng Y."/>
            <person name="Wu D."/>
            <person name="Bushley K.E."/>
            <person name="Ohm R.A."/>
            <person name="Otillar R."/>
            <person name="Martin J."/>
            <person name="Schackwitz W."/>
            <person name="Grimwood J."/>
            <person name="MohdZainudin N."/>
            <person name="Xue C."/>
            <person name="Wang R."/>
            <person name="Manning V.A."/>
            <person name="Dhillon B."/>
            <person name="Tu Z.J."/>
            <person name="Steffenson B.J."/>
            <person name="Salamov A."/>
            <person name="Sun H."/>
            <person name="Lowry S."/>
            <person name="LaButti K."/>
            <person name="Han J."/>
            <person name="Copeland A."/>
            <person name="Lindquist E."/>
            <person name="Barry K."/>
            <person name="Schmutz J."/>
            <person name="Baker S.E."/>
            <person name="Ciuffetti L.M."/>
            <person name="Grigoriev I.V."/>
            <person name="Zhong S."/>
            <person name="Turgeon B.G."/>
        </authorList>
    </citation>
    <scope>NUCLEOTIDE SEQUENCE [LARGE SCALE GENOMIC DNA]</scope>
    <source>
        <strain evidence="3">28A</strain>
    </source>
</reference>
<dbReference type="InterPro" id="IPR017853">
    <property type="entry name" value="GH"/>
</dbReference>
<dbReference type="InterPro" id="IPR031728">
    <property type="entry name" value="GlcAase_C"/>
</dbReference>
<keyword evidence="2" id="KW-0378">Hydrolase</keyword>
<dbReference type="GO" id="GO:0016787">
    <property type="term" value="F:hydrolase activity"/>
    <property type="evidence" value="ECO:0007669"/>
    <property type="project" value="UniProtKB-KW"/>
</dbReference>
<keyword evidence="3" id="KW-1185">Reference proteome</keyword>
<dbReference type="PANTHER" id="PTHR36183">
    <property type="entry name" value="BETA-GLUCURONIDASE"/>
    <property type="match status" value="1"/>
</dbReference>
<accession>R0K2T1</accession>
<name>R0K2T1_EXST2</name>
<evidence type="ECO:0000313" key="2">
    <source>
        <dbReference type="EMBL" id="EOA87443.1"/>
    </source>
</evidence>
<dbReference type="OrthoDB" id="2831684at2759"/>
<dbReference type="AlphaFoldDB" id="R0K2T1"/>
<dbReference type="PANTHER" id="PTHR36183:SF2">
    <property type="entry name" value="BETA-GLUCURONIDASE C-TERMINAL DOMAIN-CONTAINING PROTEIN"/>
    <property type="match status" value="1"/>
</dbReference>
<dbReference type="GeneID" id="19402260"/>
<gene>
    <name evidence="2" type="ORF">SETTUDRAFT_19961</name>
</gene>
<dbReference type="Pfam" id="PF16862">
    <property type="entry name" value="Glyco_hydro_79C"/>
    <property type="match status" value="1"/>
</dbReference>
<reference evidence="2 3" key="1">
    <citation type="journal article" date="2012" name="PLoS Pathog.">
        <title>Diverse lifestyles and strategies of plant pathogenesis encoded in the genomes of eighteen Dothideomycetes fungi.</title>
        <authorList>
            <person name="Ohm R.A."/>
            <person name="Feau N."/>
            <person name="Henrissat B."/>
            <person name="Schoch C.L."/>
            <person name="Horwitz B.A."/>
            <person name="Barry K.W."/>
            <person name="Condon B.J."/>
            <person name="Copeland A.C."/>
            <person name="Dhillon B."/>
            <person name="Glaser F."/>
            <person name="Hesse C.N."/>
            <person name="Kosti I."/>
            <person name="LaButti K."/>
            <person name="Lindquist E.A."/>
            <person name="Lucas S."/>
            <person name="Salamov A.A."/>
            <person name="Bradshaw R.E."/>
            <person name="Ciuffetti L."/>
            <person name="Hamelin R.C."/>
            <person name="Kema G.H.J."/>
            <person name="Lawrence C."/>
            <person name="Scott J.A."/>
            <person name="Spatafora J.W."/>
            <person name="Turgeon B.G."/>
            <person name="de Wit P.J.G.M."/>
            <person name="Zhong S."/>
            <person name="Goodwin S.B."/>
            <person name="Grigoriev I.V."/>
        </authorList>
    </citation>
    <scope>NUCLEOTIDE SEQUENCE [LARGE SCALE GENOMIC DNA]</scope>
    <source>
        <strain evidence="3">28A</strain>
    </source>
</reference>
<proteinExistence type="predicted"/>
<dbReference type="HOGENOM" id="CLU_022148_0_0_1"/>